<dbReference type="Pfam" id="PF01553">
    <property type="entry name" value="Acyltransferase"/>
    <property type="match status" value="1"/>
</dbReference>
<keyword evidence="1" id="KW-0472">Membrane</keyword>
<dbReference type="InterPro" id="IPR002123">
    <property type="entry name" value="Plipid/glycerol_acylTrfase"/>
</dbReference>
<organism evidence="4">
    <name type="scientific">Streptantibioticus silvisoli</name>
    <dbReference type="NCBI Taxonomy" id="2705255"/>
    <lineage>
        <taxon>Bacteria</taxon>
        <taxon>Bacillati</taxon>
        <taxon>Actinomycetota</taxon>
        <taxon>Actinomycetes</taxon>
        <taxon>Kitasatosporales</taxon>
        <taxon>Streptomycetaceae</taxon>
        <taxon>Streptantibioticus</taxon>
    </lineage>
</organism>
<accession>A0AA90H0I7</accession>
<gene>
    <name evidence="3" type="ORF">POF43_007195</name>
    <name evidence="4" type="ORF">POF50_007215</name>
</gene>
<evidence type="ECO:0000259" key="2">
    <source>
        <dbReference type="SMART" id="SM00563"/>
    </source>
</evidence>
<dbReference type="SMART" id="SM00563">
    <property type="entry name" value="PlsC"/>
    <property type="match status" value="1"/>
</dbReference>
<dbReference type="EMBL" id="JABXJJ020000008">
    <property type="protein sequence ID" value="MDI5969136.1"/>
    <property type="molecule type" value="Genomic_DNA"/>
</dbReference>
<evidence type="ECO:0000313" key="4">
    <source>
        <dbReference type="EMBL" id="MDI5969136.1"/>
    </source>
</evidence>
<feature type="transmembrane region" description="Helical" evidence="1">
    <location>
        <begin position="67"/>
        <end position="92"/>
    </location>
</feature>
<dbReference type="GO" id="GO:0016746">
    <property type="term" value="F:acyltransferase activity"/>
    <property type="evidence" value="ECO:0007669"/>
    <property type="project" value="UniProtKB-KW"/>
</dbReference>
<evidence type="ECO:0000313" key="5">
    <source>
        <dbReference type="Proteomes" id="UP001156398"/>
    </source>
</evidence>
<dbReference type="AlphaFoldDB" id="A0AA90H0I7"/>
<keyword evidence="1" id="KW-1133">Transmembrane helix</keyword>
<evidence type="ECO:0000313" key="3">
    <source>
        <dbReference type="EMBL" id="MDI5962501.1"/>
    </source>
</evidence>
<reference evidence="4 5" key="1">
    <citation type="submission" date="2023-05" db="EMBL/GenBank/DDBJ databases">
        <title>Streptantibioticus silvisoli sp. nov., acidotolerant actinomycetes 1 from pine litter.</title>
        <authorList>
            <person name="Swiecimska M."/>
            <person name="Golinska P."/>
            <person name="Sangal V."/>
            <person name="Wachnowicz B."/>
            <person name="Goodfellow M."/>
        </authorList>
    </citation>
    <scope>NUCLEOTIDE SEQUENCE</scope>
    <source>
        <strain evidence="4">SL13</strain>
        <strain evidence="3 5">SL54</strain>
    </source>
</reference>
<sequence>MLTAPLLATGRGRAVLGGTLSAIRRPTAVALLLALLPVVAALLVCAALCTAPVSLLRGNARWRAVRLLSAALAYVVADLTGVAAAVVTWLRWPPYSAAHRARLTAVTWVLLERLLGTVRRVASRAFGVVVDVTPAIPFDGGPDAGGPVVLFVRHAGPGDSFLLVHALLAQAGLRPHVVLKRMLRFDPCLDLLLSRVPHCFVPAPRGVPVTRDMTALAAGLGDGDALVLFPEGGNFTERRHRLAIASLRRHGLRRTARQAEHMPHVLPPRTSGPLAVLNAAPTADVVFVAHTGLDAIDSARHGWAALPLRERVRAHWWRIPAAAVPPGDAARAEWLMEQWALVDAWIGQQAERPATG</sequence>
<dbReference type="EMBL" id="JAAGKO020000007">
    <property type="protein sequence ID" value="MDI5962501.1"/>
    <property type="molecule type" value="Genomic_DNA"/>
</dbReference>
<keyword evidence="4" id="KW-0012">Acyltransferase</keyword>
<keyword evidence="1" id="KW-0812">Transmembrane</keyword>
<keyword evidence="4" id="KW-0808">Transferase</keyword>
<protein>
    <submittedName>
        <fullName evidence="4">1-acyl-sn-glycerol-3-phosphate acyltransferase</fullName>
    </submittedName>
</protein>
<keyword evidence="5" id="KW-1185">Reference proteome</keyword>
<name>A0AA90H0I7_9ACTN</name>
<feature type="transmembrane region" description="Helical" evidence="1">
    <location>
        <begin position="30"/>
        <end position="55"/>
    </location>
</feature>
<proteinExistence type="predicted"/>
<dbReference type="Proteomes" id="UP001156398">
    <property type="component" value="Unassembled WGS sequence"/>
</dbReference>
<comment type="caution">
    <text evidence="4">The sequence shown here is derived from an EMBL/GenBank/DDBJ whole genome shotgun (WGS) entry which is preliminary data.</text>
</comment>
<feature type="domain" description="Phospholipid/glycerol acyltransferase" evidence="2">
    <location>
        <begin position="148"/>
        <end position="273"/>
    </location>
</feature>
<dbReference type="RefSeq" id="WP_271314052.1">
    <property type="nucleotide sequence ID" value="NZ_JAAGKO020000007.1"/>
</dbReference>
<evidence type="ECO:0000256" key="1">
    <source>
        <dbReference type="SAM" id="Phobius"/>
    </source>
</evidence>